<dbReference type="InterPro" id="IPR040848">
    <property type="entry name" value="AAA_lid_7"/>
</dbReference>
<name>A0ABN9MH68_9NEOB</name>
<evidence type="ECO:0000259" key="4">
    <source>
        <dbReference type="Pfam" id="PF00004"/>
    </source>
</evidence>
<comment type="caution">
    <text evidence="7">The sequence shown here is derived from an EMBL/GenBank/DDBJ whole genome shotgun (WGS) entry which is preliminary data.</text>
</comment>
<dbReference type="Gene3D" id="3.40.50.300">
    <property type="entry name" value="P-loop containing nucleotide triphosphate hydrolases"/>
    <property type="match status" value="2"/>
</dbReference>
<dbReference type="Pfam" id="PF00004">
    <property type="entry name" value="AAA"/>
    <property type="match status" value="1"/>
</dbReference>
<reference evidence="7" key="1">
    <citation type="submission" date="2023-07" db="EMBL/GenBank/DDBJ databases">
        <authorList>
            <person name="Stuckert A."/>
        </authorList>
    </citation>
    <scope>NUCLEOTIDE SEQUENCE</scope>
</reference>
<evidence type="ECO:0000259" key="6">
    <source>
        <dbReference type="Pfam" id="PF17867"/>
    </source>
</evidence>
<dbReference type="Pfam" id="PF07728">
    <property type="entry name" value="AAA_5"/>
    <property type="match status" value="2"/>
</dbReference>
<dbReference type="Pfam" id="PF17867">
    <property type="entry name" value="AAA_lid_7"/>
    <property type="match status" value="1"/>
</dbReference>
<feature type="domain" description="Midasin AAA lid" evidence="6">
    <location>
        <begin position="398"/>
        <end position="497"/>
    </location>
</feature>
<dbReference type="PANTHER" id="PTHR48103">
    <property type="entry name" value="MIDASIN-RELATED"/>
    <property type="match status" value="1"/>
</dbReference>
<keyword evidence="1" id="KW-0547">Nucleotide-binding</keyword>
<dbReference type="SUPFAM" id="SSF52540">
    <property type="entry name" value="P-loop containing nucleoside triphosphate hydrolases"/>
    <property type="match status" value="2"/>
</dbReference>
<accession>A0ABN9MH68</accession>
<evidence type="ECO:0000313" key="7">
    <source>
        <dbReference type="EMBL" id="CAJ0966006.1"/>
    </source>
</evidence>
<feature type="domain" description="ATPase AAA-type core" evidence="4">
    <location>
        <begin position="210"/>
        <end position="244"/>
    </location>
</feature>
<evidence type="ECO:0000259" key="5">
    <source>
        <dbReference type="Pfam" id="PF07728"/>
    </source>
</evidence>
<organism evidence="7 8">
    <name type="scientific">Ranitomeya imitator</name>
    <name type="common">mimic poison frog</name>
    <dbReference type="NCBI Taxonomy" id="111125"/>
    <lineage>
        <taxon>Eukaryota</taxon>
        <taxon>Metazoa</taxon>
        <taxon>Chordata</taxon>
        <taxon>Craniata</taxon>
        <taxon>Vertebrata</taxon>
        <taxon>Euteleostomi</taxon>
        <taxon>Amphibia</taxon>
        <taxon>Batrachia</taxon>
        <taxon>Anura</taxon>
        <taxon>Neobatrachia</taxon>
        <taxon>Hyloidea</taxon>
        <taxon>Dendrobatidae</taxon>
        <taxon>Dendrobatinae</taxon>
        <taxon>Ranitomeya</taxon>
    </lineage>
</organism>
<feature type="region of interest" description="Disordered" evidence="3">
    <location>
        <begin position="89"/>
        <end position="114"/>
    </location>
</feature>
<dbReference type="EMBL" id="CAUEEQ010071258">
    <property type="protein sequence ID" value="CAJ0966006.1"/>
    <property type="molecule type" value="Genomic_DNA"/>
</dbReference>
<gene>
    <name evidence="7" type="ORF">RIMI_LOCUS20842468</name>
</gene>
<evidence type="ECO:0008006" key="9">
    <source>
        <dbReference type="Google" id="ProtNLM"/>
    </source>
</evidence>
<feature type="domain" description="ATPase dynein-related AAA" evidence="5">
    <location>
        <begin position="298"/>
        <end position="386"/>
    </location>
</feature>
<protein>
    <recommendedName>
        <fullName evidence="9">Midasin</fullName>
    </recommendedName>
</protein>
<evidence type="ECO:0000313" key="8">
    <source>
        <dbReference type="Proteomes" id="UP001176940"/>
    </source>
</evidence>
<dbReference type="InterPro" id="IPR011704">
    <property type="entry name" value="ATPase_dyneun-rel_AAA"/>
</dbReference>
<keyword evidence="2" id="KW-0067">ATP-binding</keyword>
<sequence length="962" mass="107119">MADASAESVRFAARSESLSNAARRAIWLKTWSGDIQSKNKLCGIPFSGSKVFGPLLVDILEKASDKKKGFPEENTKKFQPFRKSRLGQRTDYKGKGKSGRWSYPKGGKGTTFSSSASATSVRQQCIRFLHEKLSAIVDITEEVEFDLQMYEGTIERKINYLESLFGIEPFYIPRGPIFHEDALNEYTLNSETTSMNAQRLLRAMQLNKPILLEGSPGVGKTSLVTALAKASGNHLVRINLSEQTMGTASLNASVLSKVGYQGCGVGAHFGRVGVMEIEKSEDVTDLFGTDLPIEGGKGGEFAWRDGPLLSALKAGHWIVLDELNLASQSVLEGLNACFDHRAEVYVPELGMSFQVQHKKTKIFGCQNPFRQGGGRKGLPRSFLNRFTQVFVDQLSSSDMQFIAFSLFPALGEDIIDKIVAFNNQIDLEVMTERKWGQKGGPWEFNLRDLFRWCNLMLHDQSLGNYDPSQHVFLVYGERMRSKEDRQKLISLYVAVFGEENAPYLGTRHFHISPQNIQADINRPWQQFLEQVWNAVVTLLRDSLLATDISPDETEILLRSWSNLNLSHNAKSMLDEGHGVSTEVLNKLDALLVQIQKLNGKLNSFSKAEFTAILESLRNFKDQLLHSVEGQTGGTFEWVDGILVQSLRAGDWLLMDNVNFCSSSVLDRLNALLEPGGVLAVSERGVIDGTIPTIVPHPNFRLFMTLDPAHGEISRAMRNRGVELYIHEDGDSALDSYDIKTLLNSLGVIGDDLCNALKHVHKEINDTIIDHVRTEIDAGAQALSRFYSSPLSDELNSVMKLLYSSGLDVPWRLPDRPDLLSPGPIYHQNSGPVFDGLDVESWVLTQLVSSFHINEDIVLPSFCPAPAHCVEKSLHSLDLVRALRNAVMQFNFRVSCGSGKGDELHRPTATREEHGWNDCMYRGAAMDLMFSCIVLHDSLTRCHIAVEKINPLTTTDMPFIGGS</sequence>
<dbReference type="PANTHER" id="PTHR48103:SF2">
    <property type="entry name" value="MIDASIN"/>
    <property type="match status" value="1"/>
</dbReference>
<evidence type="ECO:0000256" key="3">
    <source>
        <dbReference type="SAM" id="MobiDB-lite"/>
    </source>
</evidence>
<keyword evidence="8" id="KW-1185">Reference proteome</keyword>
<feature type="domain" description="ATPase dynein-related AAA" evidence="5">
    <location>
        <begin position="620"/>
        <end position="716"/>
    </location>
</feature>
<evidence type="ECO:0000256" key="2">
    <source>
        <dbReference type="ARBA" id="ARBA00022840"/>
    </source>
</evidence>
<proteinExistence type="predicted"/>
<dbReference type="InterPro" id="IPR027417">
    <property type="entry name" value="P-loop_NTPase"/>
</dbReference>
<dbReference type="Gene3D" id="1.10.287.3160">
    <property type="match status" value="1"/>
</dbReference>
<dbReference type="Proteomes" id="UP001176940">
    <property type="component" value="Unassembled WGS sequence"/>
</dbReference>
<evidence type="ECO:0000256" key="1">
    <source>
        <dbReference type="ARBA" id="ARBA00022741"/>
    </source>
</evidence>
<dbReference type="InterPro" id="IPR003959">
    <property type="entry name" value="ATPase_AAA_core"/>
</dbReference>